<accession>A0A1V3I9G8</accession>
<gene>
    <name evidence="1" type="ORF">BKK48_05280</name>
</gene>
<organism evidence="1 2">
    <name type="scientific">Rodentibacter heidelbergensis</name>
    <dbReference type="NCBI Taxonomy" id="1908258"/>
    <lineage>
        <taxon>Bacteria</taxon>
        <taxon>Pseudomonadati</taxon>
        <taxon>Pseudomonadota</taxon>
        <taxon>Gammaproteobacteria</taxon>
        <taxon>Pasteurellales</taxon>
        <taxon>Pasteurellaceae</taxon>
        <taxon>Rodentibacter</taxon>
    </lineage>
</organism>
<dbReference type="STRING" id="1908258.BKK48_05280"/>
<name>A0A1V3I9G8_9PAST</name>
<sequence length="67" mass="7981">MTPFINIILQILWSEIYAIKMIYKYLQEIISRLEFTGGIIKFIYKNLKPNRQICYNLPISIIFPKVA</sequence>
<evidence type="ECO:0000313" key="1">
    <source>
        <dbReference type="EMBL" id="OOF36667.1"/>
    </source>
</evidence>
<reference evidence="1 2" key="1">
    <citation type="submission" date="2016-10" db="EMBL/GenBank/DDBJ databases">
        <title>Rodentibacter gen. nov. and new species.</title>
        <authorList>
            <person name="Christensen H."/>
        </authorList>
    </citation>
    <scope>NUCLEOTIDE SEQUENCE [LARGE SCALE GENOMIC DNA]</scope>
    <source>
        <strain evidence="1 2">Ac69</strain>
    </source>
</reference>
<dbReference type="Proteomes" id="UP000189437">
    <property type="component" value="Unassembled WGS sequence"/>
</dbReference>
<protein>
    <submittedName>
        <fullName evidence="1">Uncharacterized protein</fullName>
    </submittedName>
</protein>
<evidence type="ECO:0000313" key="2">
    <source>
        <dbReference type="Proteomes" id="UP000189437"/>
    </source>
</evidence>
<dbReference type="EMBL" id="MLHH01000010">
    <property type="protein sequence ID" value="OOF36667.1"/>
    <property type="molecule type" value="Genomic_DNA"/>
</dbReference>
<keyword evidence="2" id="KW-1185">Reference proteome</keyword>
<proteinExistence type="predicted"/>
<dbReference type="AlphaFoldDB" id="A0A1V3I9G8"/>
<comment type="caution">
    <text evidence="1">The sequence shown here is derived from an EMBL/GenBank/DDBJ whole genome shotgun (WGS) entry which is preliminary data.</text>
</comment>